<evidence type="ECO:0000256" key="3">
    <source>
        <dbReference type="ARBA" id="ARBA00022737"/>
    </source>
</evidence>
<evidence type="ECO:0000256" key="1">
    <source>
        <dbReference type="ARBA" id="ARBA00022614"/>
    </source>
</evidence>
<dbReference type="EMBL" id="RWIC01000373">
    <property type="protein sequence ID" value="TKC44756.1"/>
    <property type="molecule type" value="Genomic_DNA"/>
</dbReference>
<keyword evidence="6" id="KW-0238">DNA-binding</keyword>
<evidence type="ECO:0000313" key="12">
    <source>
        <dbReference type="Proteomes" id="UP000308365"/>
    </source>
</evidence>
<evidence type="ECO:0000256" key="6">
    <source>
        <dbReference type="ARBA" id="ARBA00023125"/>
    </source>
</evidence>
<dbReference type="AlphaFoldDB" id="A0A4U1F7S9"/>
<evidence type="ECO:0000256" key="2">
    <source>
        <dbReference type="ARBA" id="ARBA00022723"/>
    </source>
</evidence>
<dbReference type="FunFam" id="3.30.40.10:FF:000020">
    <property type="entry name" value="lysine-specific demethylase 2B isoform X1"/>
    <property type="match status" value="1"/>
</dbReference>
<evidence type="ECO:0000256" key="5">
    <source>
        <dbReference type="ARBA" id="ARBA00022833"/>
    </source>
</evidence>
<dbReference type="InterPro" id="IPR019787">
    <property type="entry name" value="Znf_PHD-finger"/>
</dbReference>
<dbReference type="InterPro" id="IPR013083">
    <property type="entry name" value="Znf_RING/FYVE/PHD"/>
</dbReference>
<evidence type="ECO:0000256" key="8">
    <source>
        <dbReference type="SAM" id="MobiDB-lite"/>
    </source>
</evidence>
<evidence type="ECO:0000313" key="11">
    <source>
        <dbReference type="EMBL" id="TKC44756.1"/>
    </source>
</evidence>
<dbReference type="InterPro" id="IPR050690">
    <property type="entry name" value="JHDM1_Histone_Demethylase"/>
</dbReference>
<feature type="region of interest" description="Disordered" evidence="8">
    <location>
        <begin position="1"/>
        <end position="29"/>
    </location>
</feature>
<keyword evidence="3" id="KW-0677">Repeat</keyword>
<feature type="compositionally biased region" description="Acidic residues" evidence="8">
    <location>
        <begin position="7"/>
        <end position="16"/>
    </location>
</feature>
<reference evidence="12" key="1">
    <citation type="journal article" date="2019" name="IScience">
        <title>Narwhal Genome Reveals Long-Term Low Genetic Diversity despite Current Large Abundance Size.</title>
        <authorList>
            <person name="Westbury M.V."/>
            <person name="Petersen B."/>
            <person name="Garde E."/>
            <person name="Heide-Jorgensen M.P."/>
            <person name="Lorenzen E.D."/>
        </authorList>
    </citation>
    <scope>NUCLEOTIDE SEQUENCE [LARGE SCALE GENOMIC DNA]</scope>
</reference>
<accession>A0A4U1F7S9</accession>
<name>A0A4U1F7S9_MONMO</name>
<evidence type="ECO:0008006" key="13">
    <source>
        <dbReference type="Google" id="ProtNLM"/>
    </source>
</evidence>
<evidence type="ECO:0000259" key="10">
    <source>
        <dbReference type="PROSITE" id="PS51058"/>
    </source>
</evidence>
<gene>
    <name evidence="11" type="ORF">EI555_021255</name>
</gene>
<evidence type="ECO:0000256" key="4">
    <source>
        <dbReference type="ARBA" id="ARBA00022771"/>
    </source>
</evidence>
<comment type="caution">
    <text evidence="11">The sequence shown here is derived from an EMBL/GenBank/DDBJ whole genome shotgun (WGS) entry which is preliminary data.</text>
</comment>
<sequence length="254" mass="28394">MAMSVSAEDDDYESEPDQNQVVGRPKGKLGPASAVNLAANWTTAGARRRRTRCRKCEACLRTECGECHFCKDMKKFGGPGRKPQSCIMRQCIAPVLPHTAVCLVCGKAGKEDTVGEEEGKFNLTLMGCSLCSEIIHPGCLKIKESEGVVNDEFPNCWECPKCKHASKTGKQKRGPGFKSASNLPSSLLKEQKMNRDSKRRSECEEAPRRRPDEHPKKVPPDGILRRKSDDVHLRRKRKYEKPQELSGRKRALTL</sequence>
<dbReference type="Gene3D" id="3.30.40.10">
    <property type="entry name" value="Zinc/RING finger domain, C3HC4 (zinc finger)"/>
    <property type="match status" value="1"/>
</dbReference>
<dbReference type="Pfam" id="PF02008">
    <property type="entry name" value="zf-CXXC"/>
    <property type="match status" value="1"/>
</dbReference>
<dbReference type="Proteomes" id="UP000308365">
    <property type="component" value="Unassembled WGS sequence"/>
</dbReference>
<feature type="compositionally biased region" description="Basic residues" evidence="8">
    <location>
        <begin position="166"/>
        <end position="175"/>
    </location>
</feature>
<keyword evidence="2" id="KW-0479">Metal-binding</keyword>
<dbReference type="GO" id="GO:0003677">
    <property type="term" value="F:DNA binding"/>
    <property type="evidence" value="ECO:0007669"/>
    <property type="project" value="UniProtKB-KW"/>
</dbReference>
<dbReference type="CDD" id="cd15644">
    <property type="entry name" value="PHD_KDM2B"/>
    <property type="match status" value="1"/>
</dbReference>
<dbReference type="InterPro" id="IPR011011">
    <property type="entry name" value="Znf_FYVE_PHD"/>
</dbReference>
<keyword evidence="5" id="KW-0862">Zinc</keyword>
<dbReference type="PANTHER" id="PTHR23123">
    <property type="entry name" value="PHD/F-BOX CONTAINING PROTEIN"/>
    <property type="match status" value="1"/>
</dbReference>
<feature type="domain" description="PHD-type" evidence="9">
    <location>
        <begin position="99"/>
        <end position="165"/>
    </location>
</feature>
<dbReference type="SMART" id="SM00249">
    <property type="entry name" value="PHD"/>
    <property type="match status" value="1"/>
</dbReference>
<evidence type="ECO:0000256" key="7">
    <source>
        <dbReference type="PROSITE-ProRule" id="PRU00509"/>
    </source>
</evidence>
<dbReference type="PROSITE" id="PS50016">
    <property type="entry name" value="ZF_PHD_2"/>
    <property type="match status" value="1"/>
</dbReference>
<dbReference type="InterPro" id="IPR001965">
    <property type="entry name" value="Znf_PHD"/>
</dbReference>
<feature type="region of interest" description="Disordered" evidence="8">
    <location>
        <begin position="166"/>
        <end position="254"/>
    </location>
</feature>
<protein>
    <recommendedName>
        <fullName evidence="13">CXXC-type domain-containing protein</fullName>
    </recommendedName>
</protein>
<keyword evidence="1" id="KW-0433">Leucine-rich repeat</keyword>
<dbReference type="Pfam" id="PF16866">
    <property type="entry name" value="PHD_4"/>
    <property type="match status" value="1"/>
</dbReference>
<keyword evidence="4 7" id="KW-0863">Zinc-finger</keyword>
<organism evidence="11 12">
    <name type="scientific">Monodon monoceros</name>
    <name type="common">Narwhal</name>
    <name type="synonym">Ceratodon monodon</name>
    <dbReference type="NCBI Taxonomy" id="40151"/>
    <lineage>
        <taxon>Eukaryota</taxon>
        <taxon>Metazoa</taxon>
        <taxon>Chordata</taxon>
        <taxon>Craniata</taxon>
        <taxon>Vertebrata</taxon>
        <taxon>Euteleostomi</taxon>
        <taxon>Mammalia</taxon>
        <taxon>Eutheria</taxon>
        <taxon>Laurasiatheria</taxon>
        <taxon>Artiodactyla</taxon>
        <taxon>Whippomorpha</taxon>
        <taxon>Cetacea</taxon>
        <taxon>Odontoceti</taxon>
        <taxon>Monodontidae</taxon>
        <taxon>Monodon</taxon>
    </lineage>
</organism>
<evidence type="ECO:0000259" key="9">
    <source>
        <dbReference type="PROSITE" id="PS50016"/>
    </source>
</evidence>
<dbReference type="PROSITE" id="PS51058">
    <property type="entry name" value="ZF_CXXC"/>
    <property type="match status" value="1"/>
</dbReference>
<dbReference type="SUPFAM" id="SSF57903">
    <property type="entry name" value="FYVE/PHD zinc finger"/>
    <property type="match status" value="1"/>
</dbReference>
<feature type="compositionally biased region" description="Basic and acidic residues" evidence="8">
    <location>
        <begin position="189"/>
        <end position="232"/>
    </location>
</feature>
<proteinExistence type="predicted"/>
<feature type="domain" description="CXXC-type" evidence="10">
    <location>
        <begin position="46"/>
        <end position="92"/>
    </location>
</feature>
<dbReference type="InterPro" id="IPR002857">
    <property type="entry name" value="Znf_CXXC"/>
</dbReference>
<dbReference type="GO" id="GO:0008270">
    <property type="term" value="F:zinc ion binding"/>
    <property type="evidence" value="ECO:0007669"/>
    <property type="project" value="UniProtKB-KW"/>
</dbReference>